<sequence length="183" mass="20853">MTTLQQQLDSQHFSNDYELVNGVAMHAENPENFHIPPDVIKRHVNPSQFVELRIDSSRFSVHEDSLEKCSCPSCNGEMSKPILKHDHPASLIPLPIQNVPSRGWGEDFWVRVEERSGSLFRGAVDNPLIETRLHGLKQGDEIIFHEDHILAVHDSHRQELVAGMDVDDLKELAQWVGQIRRQG</sequence>
<evidence type="ECO:0000313" key="2">
    <source>
        <dbReference type="Proteomes" id="UP000320421"/>
    </source>
</evidence>
<name>A0A517PY95_9PLAN</name>
<evidence type="ECO:0000313" key="1">
    <source>
        <dbReference type="EMBL" id="QDT24358.1"/>
    </source>
</evidence>
<keyword evidence="2" id="KW-1185">Reference proteome</keyword>
<dbReference type="AlphaFoldDB" id="A0A517PY95"/>
<protein>
    <submittedName>
        <fullName evidence="1">Uncharacterized protein</fullName>
    </submittedName>
</protein>
<dbReference type="RefSeq" id="WP_145192971.1">
    <property type="nucleotide sequence ID" value="NZ_CP036266.1"/>
</dbReference>
<dbReference type="EMBL" id="CP036266">
    <property type="protein sequence ID" value="QDT24358.1"/>
    <property type="molecule type" value="Genomic_DNA"/>
</dbReference>
<accession>A0A517PY95</accession>
<proteinExistence type="predicted"/>
<organism evidence="1 2">
    <name type="scientific">Gimesia chilikensis</name>
    <dbReference type="NCBI Taxonomy" id="2605989"/>
    <lineage>
        <taxon>Bacteria</taxon>
        <taxon>Pseudomonadati</taxon>
        <taxon>Planctomycetota</taxon>
        <taxon>Planctomycetia</taxon>
        <taxon>Planctomycetales</taxon>
        <taxon>Planctomycetaceae</taxon>
        <taxon>Gimesia</taxon>
    </lineage>
</organism>
<reference evidence="1 2" key="1">
    <citation type="submission" date="2019-02" db="EMBL/GenBank/DDBJ databases">
        <title>Deep-cultivation of Planctomycetes and their phenomic and genomic characterization uncovers novel biology.</title>
        <authorList>
            <person name="Wiegand S."/>
            <person name="Jogler M."/>
            <person name="Boedeker C."/>
            <person name="Pinto D."/>
            <person name="Vollmers J."/>
            <person name="Rivas-Marin E."/>
            <person name="Kohn T."/>
            <person name="Peeters S.H."/>
            <person name="Heuer A."/>
            <person name="Rast P."/>
            <person name="Oberbeckmann S."/>
            <person name="Bunk B."/>
            <person name="Jeske O."/>
            <person name="Meyerdierks A."/>
            <person name="Storesund J.E."/>
            <person name="Kallscheuer N."/>
            <person name="Luecker S."/>
            <person name="Lage O.M."/>
            <person name="Pohl T."/>
            <person name="Merkel B.J."/>
            <person name="Hornburger P."/>
            <person name="Mueller R.-W."/>
            <person name="Bruemmer F."/>
            <person name="Labrenz M."/>
            <person name="Spormann A.M."/>
            <person name="Op den Camp H."/>
            <person name="Overmann J."/>
            <person name="Amann R."/>
            <person name="Jetten M.S.M."/>
            <person name="Mascher T."/>
            <person name="Medema M.H."/>
            <person name="Devos D.P."/>
            <person name="Kaster A.-K."/>
            <person name="Ovreas L."/>
            <person name="Rohde M."/>
            <person name="Galperin M.Y."/>
            <person name="Jogler C."/>
        </authorList>
    </citation>
    <scope>NUCLEOTIDE SEQUENCE [LARGE SCALE GENOMIC DNA]</scope>
    <source>
        <strain evidence="1 2">HG66A1</strain>
    </source>
</reference>
<gene>
    <name evidence="1" type="ORF">HG66A1_61900</name>
</gene>
<dbReference type="OrthoDB" id="267008at2"/>
<dbReference type="Proteomes" id="UP000320421">
    <property type="component" value="Chromosome"/>
</dbReference>